<reference evidence="8 9" key="1">
    <citation type="submission" date="2024-05" db="EMBL/GenBank/DDBJ databases">
        <title>Genome sequencing and assembly of Indian major carp, Cirrhinus mrigala (Hamilton, 1822).</title>
        <authorList>
            <person name="Mohindra V."/>
            <person name="Chowdhury L.M."/>
            <person name="Lal K."/>
            <person name="Jena J.K."/>
        </authorList>
    </citation>
    <scope>NUCLEOTIDE SEQUENCE [LARGE SCALE GENOMIC DNA]</scope>
    <source>
        <strain evidence="8">CM1030</strain>
        <tissue evidence="8">Blood</tissue>
    </source>
</reference>
<dbReference type="InterPro" id="IPR003976">
    <property type="entry name" value="2pore_dom_K_chnl_TREK"/>
</dbReference>
<dbReference type="GO" id="GO:0005886">
    <property type="term" value="C:plasma membrane"/>
    <property type="evidence" value="ECO:0007669"/>
    <property type="project" value="UniProtKB-SubCell"/>
</dbReference>
<dbReference type="Proteomes" id="UP001529510">
    <property type="component" value="Unassembled WGS sequence"/>
</dbReference>
<evidence type="ECO:0000256" key="4">
    <source>
        <dbReference type="ARBA" id="ARBA00034430"/>
    </source>
</evidence>
<evidence type="ECO:0000313" key="9">
    <source>
        <dbReference type="Proteomes" id="UP001529510"/>
    </source>
</evidence>
<name>A0ABD0P8L3_CIRMR</name>
<dbReference type="EMBL" id="JAMKFB020000017">
    <property type="protein sequence ID" value="KAL0170280.1"/>
    <property type="molecule type" value="Genomic_DNA"/>
</dbReference>
<accession>A0ABD0P8L3</accession>
<feature type="non-terminal residue" evidence="8">
    <location>
        <position position="1"/>
    </location>
</feature>
<evidence type="ECO:0000256" key="7">
    <source>
        <dbReference type="SAM" id="Phobius"/>
    </source>
</evidence>
<dbReference type="GO" id="GO:0005267">
    <property type="term" value="F:potassium channel activity"/>
    <property type="evidence" value="ECO:0007669"/>
    <property type="project" value="UniProtKB-ARBA"/>
</dbReference>
<protein>
    <submittedName>
        <fullName evidence="8">Uncharacterized protein</fullName>
    </submittedName>
</protein>
<comment type="subcellular location">
    <subcellularLocation>
        <location evidence="1">Cell membrane</location>
        <topology evidence="1">Multi-pass membrane protein</topology>
    </subcellularLocation>
</comment>
<evidence type="ECO:0000256" key="3">
    <source>
        <dbReference type="ARBA" id="ARBA00023157"/>
    </source>
</evidence>
<sequence length="103" mass="11536">AAPDLLDPKSATHNTKPRLSFSSKPIVYNSGDDCDTITTVMKWKTVVAIFLLVVLYLIIGATVFRALEQPQESTQKYLIVQEKINFLSRHACVNVSELEDLVK</sequence>
<evidence type="ECO:0000256" key="1">
    <source>
        <dbReference type="ARBA" id="ARBA00004651"/>
    </source>
</evidence>
<proteinExistence type="predicted"/>
<dbReference type="PRINTS" id="PR01499">
    <property type="entry name" value="TREKCHANNEL"/>
</dbReference>
<organism evidence="8 9">
    <name type="scientific">Cirrhinus mrigala</name>
    <name type="common">Mrigala</name>
    <dbReference type="NCBI Taxonomy" id="683832"/>
    <lineage>
        <taxon>Eukaryota</taxon>
        <taxon>Metazoa</taxon>
        <taxon>Chordata</taxon>
        <taxon>Craniata</taxon>
        <taxon>Vertebrata</taxon>
        <taxon>Euteleostomi</taxon>
        <taxon>Actinopterygii</taxon>
        <taxon>Neopterygii</taxon>
        <taxon>Teleostei</taxon>
        <taxon>Ostariophysi</taxon>
        <taxon>Cypriniformes</taxon>
        <taxon>Cyprinidae</taxon>
        <taxon>Labeoninae</taxon>
        <taxon>Labeonini</taxon>
        <taxon>Cirrhinus</taxon>
    </lineage>
</organism>
<keyword evidence="9" id="KW-1185">Reference proteome</keyword>
<dbReference type="Gene3D" id="1.10.287.70">
    <property type="match status" value="1"/>
</dbReference>
<evidence type="ECO:0000256" key="5">
    <source>
        <dbReference type="ARBA" id="ARBA00044657"/>
    </source>
</evidence>
<keyword evidence="7" id="KW-1133">Transmembrane helix</keyword>
<feature type="non-terminal residue" evidence="8">
    <location>
        <position position="103"/>
    </location>
</feature>
<dbReference type="SUPFAM" id="SSF81324">
    <property type="entry name" value="Voltage-gated potassium channels"/>
    <property type="match status" value="1"/>
</dbReference>
<comment type="catalytic activity">
    <reaction evidence="4">
        <text>K(+)(in) = K(+)(out)</text>
        <dbReference type="Rhea" id="RHEA:29463"/>
        <dbReference type="ChEBI" id="CHEBI:29103"/>
    </reaction>
</comment>
<dbReference type="AlphaFoldDB" id="A0ABD0P8L3"/>
<evidence type="ECO:0000256" key="2">
    <source>
        <dbReference type="ARBA" id="ARBA00022475"/>
    </source>
</evidence>
<comment type="catalytic activity">
    <reaction evidence="5">
        <text>Rb(+)(in) = Rb(+)(out)</text>
        <dbReference type="Rhea" id="RHEA:78547"/>
        <dbReference type="ChEBI" id="CHEBI:49847"/>
    </reaction>
</comment>
<comment type="caution">
    <text evidence="8">The sequence shown here is derived from an EMBL/GenBank/DDBJ whole genome shotgun (WGS) entry which is preliminary data.</text>
</comment>
<gene>
    <name evidence="8" type="ORF">M9458_034876</name>
</gene>
<feature type="transmembrane region" description="Helical" evidence="7">
    <location>
        <begin position="46"/>
        <end position="67"/>
    </location>
</feature>
<comment type="catalytic activity">
    <reaction evidence="6">
        <text>Cs(+)(in) = Cs(+)(out)</text>
        <dbReference type="Rhea" id="RHEA:78555"/>
        <dbReference type="ChEBI" id="CHEBI:49547"/>
    </reaction>
</comment>
<keyword evidence="3" id="KW-1015">Disulfide bond</keyword>
<keyword evidence="7" id="KW-0812">Transmembrane</keyword>
<evidence type="ECO:0000256" key="6">
    <source>
        <dbReference type="ARBA" id="ARBA00044691"/>
    </source>
</evidence>
<keyword evidence="2" id="KW-1003">Cell membrane</keyword>
<evidence type="ECO:0000313" key="8">
    <source>
        <dbReference type="EMBL" id="KAL0170280.1"/>
    </source>
</evidence>
<keyword evidence="7" id="KW-0472">Membrane</keyword>